<dbReference type="GeneID" id="24798550"/>
<proteinExistence type="predicted"/>
<evidence type="ECO:0000313" key="1">
    <source>
        <dbReference type="EMBL" id="AIY90999.1"/>
    </source>
</evidence>
<dbReference type="KEGG" id="gac:GACE_1974"/>
<dbReference type="InterPro" id="IPR018652">
    <property type="entry name" value="DUF2082_NA-bd_Znr"/>
</dbReference>
<dbReference type="AlphaFoldDB" id="A0A0A7GG15"/>
<sequence length="79" mass="8866">MSLEREFESRFKCPKCGNTRAEAKKLAMTGTGLSKILDIQMNKYLSVSCLYCGYTEFYRLDVVEGKKGVIGDVLDVIFG</sequence>
<protein>
    <submittedName>
        <fullName evidence="1">Uncharacterized protein</fullName>
    </submittedName>
</protein>
<reference evidence="1 2" key="1">
    <citation type="journal article" date="2015" name="Appl. Environ. Microbiol.">
        <title>The Geoglobus acetivorans genome: Fe(III) reduction, acetate utilization, autotrophic growth, and degradation of aromatic compounds in a hyperthermophilic archaeon.</title>
        <authorList>
            <person name="Mardanov A.V."/>
            <person name="Slododkina G.B."/>
            <person name="Slobodkin A.I."/>
            <person name="Beletsky A.V."/>
            <person name="Gavrilov S.N."/>
            <person name="Kublanov I.V."/>
            <person name="Bonch-Osmolovskaya E.A."/>
            <person name="Skryabin K.G."/>
            <person name="Ravin N.V."/>
        </authorList>
    </citation>
    <scope>NUCLEOTIDE SEQUENCE [LARGE SCALE GENOMIC DNA]</scope>
    <source>
        <strain evidence="1 2">SBH6</strain>
    </source>
</reference>
<evidence type="ECO:0000313" key="2">
    <source>
        <dbReference type="Proteomes" id="UP000030624"/>
    </source>
</evidence>
<dbReference type="Proteomes" id="UP000030624">
    <property type="component" value="Chromosome"/>
</dbReference>
<gene>
    <name evidence="1" type="ORF">GACE_1974</name>
</gene>
<dbReference type="HOGENOM" id="CLU_188846_1_0_2"/>
<dbReference type="RefSeq" id="WP_048093083.1">
    <property type="nucleotide sequence ID" value="NZ_CP009552.1"/>
</dbReference>
<dbReference type="eggNOG" id="arCOG05073">
    <property type="taxonomic scope" value="Archaea"/>
</dbReference>
<name>A0A0A7GG15_GEOAI</name>
<dbReference type="STRING" id="565033.GACE_1974"/>
<dbReference type="Pfam" id="PF09855">
    <property type="entry name" value="Zn_ribbon_13"/>
    <property type="match status" value="1"/>
</dbReference>
<organism evidence="1 2">
    <name type="scientific">Geoglobus acetivorans</name>
    <dbReference type="NCBI Taxonomy" id="565033"/>
    <lineage>
        <taxon>Archaea</taxon>
        <taxon>Methanobacteriati</taxon>
        <taxon>Methanobacteriota</taxon>
        <taxon>Archaeoglobi</taxon>
        <taxon>Archaeoglobales</taxon>
        <taxon>Archaeoglobaceae</taxon>
        <taxon>Geoglobus</taxon>
    </lineage>
</organism>
<dbReference type="EMBL" id="CP009552">
    <property type="protein sequence ID" value="AIY90999.1"/>
    <property type="molecule type" value="Genomic_DNA"/>
</dbReference>
<accession>A0A0A7GG15</accession>